<sequence length="399" mass="42966">MDPIADPTIRAVEASLARSAAAVASDRPLRIVHVVRQYLPNRGGLEDVVAHLAREQLKAGWPVRIVTLDRLFRAPEVRLPAREVIDGIPVERIPWRGSSRYPFAPGVFRHLADADLVHVHAVDFFYDWLAFGRLLHGKPTVATTHGGFFHTVAHSRLKKLWFNGPTRLSTRLHDAVVACSASDAMTFAPLGGRIVTIENGVDLSKFADAASATPVRTMVTIGRFSDNKRLDRLIATTAALVRRDPAWRLVICGAESDWTVARLGVLVREHGIETAVSIETGLDDAALAGRIATASLFVSASTYEGFGLALIEAMSAGLSPVVFPNASFRALAARHPTIALADYEDPAAAADAIETVFARLAADPAGMRAAAIAETVSYGWPRVAAEYAALYRSVLAARG</sequence>
<dbReference type="AlphaFoldDB" id="A0AAU7X8F7"/>
<dbReference type="KEGG" id="mflg:ABS361_14890"/>
<feature type="domain" description="Glycosyl transferase family 1" evidence="1">
    <location>
        <begin position="213"/>
        <end position="356"/>
    </location>
</feature>
<dbReference type="Pfam" id="PF00534">
    <property type="entry name" value="Glycos_transf_1"/>
    <property type="match status" value="1"/>
</dbReference>
<name>A0AAU7X8F7_9HYPH</name>
<proteinExistence type="predicted"/>
<evidence type="ECO:0000259" key="2">
    <source>
        <dbReference type="Pfam" id="PF13439"/>
    </source>
</evidence>
<feature type="domain" description="Glycosyltransferase subfamily 4-like N-terminal" evidence="2">
    <location>
        <begin position="43"/>
        <end position="204"/>
    </location>
</feature>
<dbReference type="Pfam" id="PF13439">
    <property type="entry name" value="Glyco_transf_4"/>
    <property type="match status" value="1"/>
</dbReference>
<dbReference type="InterPro" id="IPR028098">
    <property type="entry name" value="Glyco_trans_4-like_N"/>
</dbReference>
<dbReference type="Gene3D" id="3.40.50.2000">
    <property type="entry name" value="Glycogen Phosphorylase B"/>
    <property type="match status" value="2"/>
</dbReference>
<dbReference type="InterPro" id="IPR001296">
    <property type="entry name" value="Glyco_trans_1"/>
</dbReference>
<dbReference type="EC" id="2.4.-.-" evidence="3"/>
<keyword evidence="3" id="KW-0328">Glycosyltransferase</keyword>
<dbReference type="PANTHER" id="PTHR45947">
    <property type="entry name" value="SULFOQUINOVOSYL TRANSFERASE SQD2"/>
    <property type="match status" value="1"/>
</dbReference>
<keyword evidence="3" id="KW-0808">Transferase</keyword>
<reference evidence="3" key="1">
    <citation type="submission" date="2024-06" db="EMBL/GenBank/DDBJ databases">
        <title>Methylostella associata gen. nov., sp. nov., a novel Ancalomicrobiaceae-affiliated facultatively methylotrophic bacteria that feed on methanotrophs of the genus Methylococcus.</title>
        <authorList>
            <person name="Saltykova V."/>
            <person name="Danilova O.V."/>
            <person name="Oshkin I.Y."/>
            <person name="Belova S.E."/>
            <person name="Pimenov N.V."/>
            <person name="Dedysh S.N."/>
        </authorList>
    </citation>
    <scope>NUCLEOTIDE SEQUENCE</scope>
    <source>
        <strain evidence="3">S20</strain>
    </source>
</reference>
<organism evidence="3">
    <name type="scientific">Methyloraptor flagellatus</name>
    <dbReference type="NCBI Taxonomy" id="3162530"/>
    <lineage>
        <taxon>Bacteria</taxon>
        <taxon>Pseudomonadati</taxon>
        <taxon>Pseudomonadota</taxon>
        <taxon>Alphaproteobacteria</taxon>
        <taxon>Hyphomicrobiales</taxon>
        <taxon>Ancalomicrobiaceae</taxon>
        <taxon>Methyloraptor</taxon>
    </lineage>
</organism>
<dbReference type="CDD" id="cd03801">
    <property type="entry name" value="GT4_PimA-like"/>
    <property type="match status" value="1"/>
</dbReference>
<evidence type="ECO:0000259" key="1">
    <source>
        <dbReference type="Pfam" id="PF00534"/>
    </source>
</evidence>
<dbReference type="SUPFAM" id="SSF53756">
    <property type="entry name" value="UDP-Glycosyltransferase/glycogen phosphorylase"/>
    <property type="match status" value="1"/>
</dbReference>
<dbReference type="GO" id="GO:0016757">
    <property type="term" value="F:glycosyltransferase activity"/>
    <property type="evidence" value="ECO:0007669"/>
    <property type="project" value="UniProtKB-KW"/>
</dbReference>
<dbReference type="PANTHER" id="PTHR45947:SF3">
    <property type="entry name" value="SULFOQUINOVOSYL TRANSFERASE SQD2"/>
    <property type="match status" value="1"/>
</dbReference>
<dbReference type="InterPro" id="IPR050194">
    <property type="entry name" value="Glycosyltransferase_grp1"/>
</dbReference>
<accession>A0AAU7X8F7</accession>
<gene>
    <name evidence="3" type="ORF">ABS361_14890</name>
</gene>
<evidence type="ECO:0000313" key="3">
    <source>
        <dbReference type="EMBL" id="XBY43373.1"/>
    </source>
</evidence>
<dbReference type="EMBL" id="CP158568">
    <property type="protein sequence ID" value="XBY43373.1"/>
    <property type="molecule type" value="Genomic_DNA"/>
</dbReference>
<protein>
    <submittedName>
        <fullName evidence="3">Glycosyltransferase family 4 protein</fullName>
        <ecNumber evidence="3">2.4.-.-</ecNumber>
    </submittedName>
</protein>